<dbReference type="GO" id="GO:0004798">
    <property type="term" value="F:dTMP kinase activity"/>
    <property type="evidence" value="ECO:0007669"/>
    <property type="project" value="UniProtKB-UniRule"/>
</dbReference>
<protein>
    <recommendedName>
        <fullName evidence="3 11">Thymidylate kinase</fullName>
        <ecNumber evidence="2 11">2.7.4.9</ecNumber>
    </recommendedName>
    <alternativeName>
        <fullName evidence="11">dTMP kinase</fullName>
    </alternativeName>
</protein>
<dbReference type="InterPro" id="IPR027417">
    <property type="entry name" value="P-loop_NTPase"/>
</dbReference>
<evidence type="ECO:0000256" key="4">
    <source>
        <dbReference type="ARBA" id="ARBA00022679"/>
    </source>
</evidence>
<evidence type="ECO:0000313" key="14">
    <source>
        <dbReference type="Proteomes" id="UP000005444"/>
    </source>
</evidence>
<comment type="similarity">
    <text evidence="1 11">Belongs to the thymidylate kinase family.</text>
</comment>
<organism evidence="13 14">
    <name type="scientific">Pediococcus claussenii (strain ATCC BAA-344 / DSM 14800 / JCM 18046 / KCTC 3811 / LMG 21948 / P06)</name>
    <dbReference type="NCBI Taxonomy" id="701521"/>
    <lineage>
        <taxon>Bacteria</taxon>
        <taxon>Bacillati</taxon>
        <taxon>Bacillota</taxon>
        <taxon>Bacilli</taxon>
        <taxon>Lactobacillales</taxon>
        <taxon>Lactobacillaceae</taxon>
        <taxon>Pediococcus</taxon>
    </lineage>
</organism>
<evidence type="ECO:0000256" key="10">
    <source>
        <dbReference type="ARBA" id="ARBA00057735"/>
    </source>
</evidence>
<reference evidence="13 14" key="1">
    <citation type="journal article" date="2012" name="J. Bacteriol.">
        <title>Complete Genome Sequence of the Beer Spoilage Organism Pediococcus claussenii ATCC BAA-344T.</title>
        <authorList>
            <person name="Pittet V."/>
            <person name="Abegunde T."/>
            <person name="Marfleet T."/>
            <person name="Haakensen M."/>
            <person name="Morrow K."/>
            <person name="Jayaprakash T."/>
            <person name="Schroeder K."/>
            <person name="Trost B."/>
            <person name="Byrns S."/>
            <person name="Bergsveinson J."/>
            <person name="Kusalik A."/>
            <person name="Ziola B."/>
        </authorList>
    </citation>
    <scope>NUCLEOTIDE SEQUENCE [LARGE SCALE GENOMIC DNA]</scope>
    <source>
        <strain evidence="13 14">ATCC BAA-344</strain>
    </source>
</reference>
<feature type="domain" description="Thymidylate kinase-like" evidence="12">
    <location>
        <begin position="8"/>
        <end position="199"/>
    </location>
</feature>
<evidence type="ECO:0000256" key="1">
    <source>
        <dbReference type="ARBA" id="ARBA00009776"/>
    </source>
</evidence>
<dbReference type="KEGG" id="pce:PECL_499"/>
<evidence type="ECO:0000256" key="6">
    <source>
        <dbReference type="ARBA" id="ARBA00022741"/>
    </source>
</evidence>
<gene>
    <name evidence="11 13" type="primary">tmk</name>
    <name evidence="13" type="ordered locus">PECL_499</name>
</gene>
<dbReference type="GO" id="GO:0006227">
    <property type="term" value="P:dUDP biosynthetic process"/>
    <property type="evidence" value="ECO:0007669"/>
    <property type="project" value="TreeGrafter"/>
</dbReference>
<dbReference type="FunFam" id="3.40.50.300:FF:000225">
    <property type="entry name" value="Thymidylate kinase"/>
    <property type="match status" value="1"/>
</dbReference>
<dbReference type="GO" id="GO:0006233">
    <property type="term" value="P:dTDP biosynthetic process"/>
    <property type="evidence" value="ECO:0007669"/>
    <property type="project" value="InterPro"/>
</dbReference>
<keyword evidence="7 11" id="KW-0418">Kinase</keyword>
<keyword evidence="14" id="KW-1185">Reference proteome</keyword>
<dbReference type="PANTHER" id="PTHR10344:SF4">
    <property type="entry name" value="UMP-CMP KINASE 2, MITOCHONDRIAL"/>
    <property type="match status" value="1"/>
</dbReference>
<dbReference type="eggNOG" id="COG0125">
    <property type="taxonomic scope" value="Bacteria"/>
</dbReference>
<dbReference type="PANTHER" id="PTHR10344">
    <property type="entry name" value="THYMIDYLATE KINASE"/>
    <property type="match status" value="1"/>
</dbReference>
<evidence type="ECO:0000256" key="8">
    <source>
        <dbReference type="ARBA" id="ARBA00022840"/>
    </source>
</evidence>
<comment type="catalytic activity">
    <reaction evidence="9 11">
        <text>dTMP + ATP = dTDP + ADP</text>
        <dbReference type="Rhea" id="RHEA:13517"/>
        <dbReference type="ChEBI" id="CHEBI:30616"/>
        <dbReference type="ChEBI" id="CHEBI:58369"/>
        <dbReference type="ChEBI" id="CHEBI:63528"/>
        <dbReference type="ChEBI" id="CHEBI:456216"/>
        <dbReference type="EC" id="2.7.4.9"/>
    </reaction>
</comment>
<dbReference type="Pfam" id="PF02223">
    <property type="entry name" value="Thymidylate_kin"/>
    <property type="match status" value="1"/>
</dbReference>
<dbReference type="EMBL" id="CP003137">
    <property type="protein sequence ID" value="AEV94801.1"/>
    <property type="molecule type" value="Genomic_DNA"/>
</dbReference>
<dbReference type="RefSeq" id="WP_014214998.1">
    <property type="nucleotide sequence ID" value="NC_016605.1"/>
</dbReference>
<dbReference type="InterPro" id="IPR018094">
    <property type="entry name" value="Thymidylate_kinase"/>
</dbReference>
<evidence type="ECO:0000313" key="13">
    <source>
        <dbReference type="EMBL" id="AEV94801.1"/>
    </source>
</evidence>
<evidence type="ECO:0000256" key="3">
    <source>
        <dbReference type="ARBA" id="ARBA00017144"/>
    </source>
</evidence>
<keyword evidence="5 11" id="KW-0545">Nucleotide biosynthesis</keyword>
<evidence type="ECO:0000256" key="5">
    <source>
        <dbReference type="ARBA" id="ARBA00022727"/>
    </source>
</evidence>
<accession>G8PBQ2</accession>
<dbReference type="AlphaFoldDB" id="G8PBQ2"/>
<dbReference type="InterPro" id="IPR039430">
    <property type="entry name" value="Thymidylate_kin-like_dom"/>
</dbReference>
<dbReference type="SUPFAM" id="SSF52540">
    <property type="entry name" value="P-loop containing nucleoside triphosphate hydrolases"/>
    <property type="match status" value="1"/>
</dbReference>
<keyword evidence="6 11" id="KW-0547">Nucleotide-binding</keyword>
<proteinExistence type="inferred from homology"/>
<dbReference type="Gene3D" id="3.40.50.300">
    <property type="entry name" value="P-loop containing nucleotide triphosphate hydrolases"/>
    <property type="match status" value="1"/>
</dbReference>
<feature type="binding site" evidence="11">
    <location>
        <begin position="10"/>
        <end position="17"/>
    </location>
    <ligand>
        <name>ATP</name>
        <dbReference type="ChEBI" id="CHEBI:30616"/>
    </ligand>
</feature>
<keyword evidence="4 11" id="KW-0808">Transferase</keyword>
<dbReference type="PATRIC" id="fig|701521.8.peg.477"/>
<dbReference type="HAMAP" id="MF_00165">
    <property type="entry name" value="Thymidylate_kinase"/>
    <property type="match status" value="1"/>
</dbReference>
<dbReference type="EC" id="2.7.4.9" evidence="2 11"/>
<evidence type="ECO:0000256" key="11">
    <source>
        <dbReference type="HAMAP-Rule" id="MF_00165"/>
    </source>
</evidence>
<evidence type="ECO:0000256" key="7">
    <source>
        <dbReference type="ARBA" id="ARBA00022777"/>
    </source>
</evidence>
<evidence type="ECO:0000256" key="2">
    <source>
        <dbReference type="ARBA" id="ARBA00012980"/>
    </source>
</evidence>
<dbReference type="GO" id="GO:0005524">
    <property type="term" value="F:ATP binding"/>
    <property type="evidence" value="ECO:0007669"/>
    <property type="project" value="UniProtKB-UniRule"/>
</dbReference>
<dbReference type="GO" id="GO:0006235">
    <property type="term" value="P:dTTP biosynthetic process"/>
    <property type="evidence" value="ECO:0007669"/>
    <property type="project" value="UniProtKB-UniRule"/>
</dbReference>
<evidence type="ECO:0000259" key="12">
    <source>
        <dbReference type="Pfam" id="PF02223"/>
    </source>
</evidence>
<dbReference type="STRING" id="701521.PECL_499"/>
<dbReference type="NCBIfam" id="TIGR00041">
    <property type="entry name" value="DTMP_kinase"/>
    <property type="match status" value="1"/>
</dbReference>
<dbReference type="GO" id="GO:0005829">
    <property type="term" value="C:cytosol"/>
    <property type="evidence" value="ECO:0007669"/>
    <property type="project" value="TreeGrafter"/>
</dbReference>
<dbReference type="HOGENOM" id="CLU_049131_0_2_9"/>
<comment type="function">
    <text evidence="10 11">Phosphorylation of dTMP to form dTDP in both de novo and salvage pathways of dTTP synthesis.</text>
</comment>
<sequence>MNGQFISFEGPDGAGKTTVLKEMVAYFEKEISGELVVTREPGGNPISEAIRKLILDPQNTMMDRRTEALLYAAARRQHLVEKVIPALQRNAVVFCDRYVDSSVAYQGAGREIGTDDVYKMNLFATEGILPNLTIYLDVPSEVGLKRIMNHRKNEINRLDLEKLDFHKRVREAYLALARQYPDRIKVINANQEEKVVQHDVRILLEEQLHSRLRG</sequence>
<dbReference type="CDD" id="cd01672">
    <property type="entry name" value="TMPK"/>
    <property type="match status" value="1"/>
</dbReference>
<evidence type="ECO:0000256" key="9">
    <source>
        <dbReference type="ARBA" id="ARBA00048743"/>
    </source>
</evidence>
<keyword evidence="8 11" id="KW-0067">ATP-binding</keyword>
<name>G8PBQ2_PEDCP</name>
<dbReference type="Proteomes" id="UP000005444">
    <property type="component" value="Chromosome"/>
</dbReference>